<feature type="chain" id="PRO_5025394741" description="DUF4832 domain-containing protein" evidence="1">
    <location>
        <begin position="19"/>
        <end position="883"/>
    </location>
</feature>
<evidence type="ECO:0000313" key="3">
    <source>
        <dbReference type="EMBL" id="VGO22889.1"/>
    </source>
</evidence>
<evidence type="ECO:0000256" key="1">
    <source>
        <dbReference type="SAM" id="SignalP"/>
    </source>
</evidence>
<evidence type="ECO:0000313" key="4">
    <source>
        <dbReference type="Proteomes" id="UP000346198"/>
    </source>
</evidence>
<reference evidence="3 4" key="1">
    <citation type="submission" date="2019-04" db="EMBL/GenBank/DDBJ databases">
        <authorList>
            <person name="Van Vliet M D."/>
        </authorList>
    </citation>
    <scope>NUCLEOTIDE SEQUENCE [LARGE SCALE GENOMIC DNA]</scope>
    <source>
        <strain evidence="3 4">F21</strain>
    </source>
</reference>
<organism evidence="3 4">
    <name type="scientific">Pontiella sulfatireligans</name>
    <dbReference type="NCBI Taxonomy" id="2750658"/>
    <lineage>
        <taxon>Bacteria</taxon>
        <taxon>Pseudomonadati</taxon>
        <taxon>Kiritimatiellota</taxon>
        <taxon>Kiritimatiellia</taxon>
        <taxon>Kiritimatiellales</taxon>
        <taxon>Pontiellaceae</taxon>
        <taxon>Pontiella</taxon>
    </lineage>
</organism>
<dbReference type="EMBL" id="CAAHFH010000003">
    <property type="protein sequence ID" value="VGO22889.1"/>
    <property type="molecule type" value="Genomic_DNA"/>
</dbReference>
<evidence type="ECO:0000259" key="2">
    <source>
        <dbReference type="Pfam" id="PF16116"/>
    </source>
</evidence>
<dbReference type="Pfam" id="PF16116">
    <property type="entry name" value="DUF4832"/>
    <property type="match status" value="1"/>
</dbReference>
<protein>
    <recommendedName>
        <fullName evidence="2">DUF4832 domain-containing protein</fullName>
    </recommendedName>
</protein>
<accession>A0A6C2URX6</accession>
<feature type="signal peptide" evidence="1">
    <location>
        <begin position="1"/>
        <end position="18"/>
    </location>
</feature>
<dbReference type="RefSeq" id="WP_136064786.1">
    <property type="nucleotide sequence ID" value="NZ_CAAHFH010000003.1"/>
</dbReference>
<dbReference type="InterPro" id="IPR032267">
    <property type="entry name" value="DUF4832"/>
</dbReference>
<keyword evidence="4" id="KW-1185">Reference proteome</keyword>
<proteinExistence type="predicted"/>
<dbReference type="Proteomes" id="UP000346198">
    <property type="component" value="Unassembled WGS sequence"/>
</dbReference>
<sequence length="883" mass="97603">MKYHATVCMTLLSTAVIAADVLTSVSVTNVVHPGSVVPVTVQYEAMESRTVAVRFQQNSSPWTGYGSSSVMVPAGTGSVIVELAINASIPIATNAYKFGITIEPIGGGWPERLDQIIEPDISCFEEPIPETDDLVYIEAPDAVRPGTTVPVTVRYEATTERDIEVSFQLNSNLWTGYGYTRFTVPAGFKSEVINVDIDADTPEALDAYKFGVSLQPVEGSWNDRLDEIIESDVDCITLTGLEETIALIASPVIIPGSTVPVSVNYVATTNREIRLSLQQMSEPGAEYAVETISVSAGISNIVINLAIDGAIPTALNAYCFTAGLLPVGGDWAARFAEALQLGVDCENGAPLITVFPPENTDALMNPLKGFRPNRNSAVNHEYGTIGRDYIRWNNIENDESDTVQKIKDYCDAKWAGLAEQGIKVIPRVYLDWDSNPGNEYWPSDMTTGDYSSTQFTQRLERLIYRLGECWDNDPRVAWVQMGLIGYWGEHHSPSPTAEIQTLMGDAFTAAFTNKKFLVRHADQFTNYDVGIYWDSWAHIQQMGSHSAMIEELNNATGRWKTHPMEGETAYNWGDWQIQPGDDPDDTLTDPVHLDFLLDTIYNLHCSGLGWVSSYTESDPAVQAGAQEVQKAFGYRFLISQISWSGRVEPGGNLRLAMTICNTGAAPFYHDWPLEFSLLDPATRKPIWKTILDEVDIREWLPGDDWDEDGHSYLTPASNYTVNVSIPVPCERVPEGEYIAALAVLDPVGHEPALRFAVQNYINGGRHPIGHIGVGVDVEGSHKMNPQLFDDPRAEGRLAYSREAPLWSTGSVAIEEMELELPSTVHLSLSGSGDHEYYIIQRSENLISNDWKAIEVLSGAETLVEWTESFANEQTHIFYRVIAE</sequence>
<gene>
    <name evidence="3" type="ORF">SCARR_04986</name>
</gene>
<keyword evidence="1" id="KW-0732">Signal</keyword>
<feature type="domain" description="DUF4832" evidence="2">
    <location>
        <begin position="625"/>
        <end position="747"/>
    </location>
</feature>
<dbReference type="AlphaFoldDB" id="A0A6C2URX6"/>
<name>A0A6C2URX6_9BACT</name>